<proteinExistence type="predicted"/>
<feature type="domain" description="DUF7605" evidence="1">
    <location>
        <begin position="100"/>
        <end position="283"/>
    </location>
</feature>
<accession>A0A3M9YCC9</accession>
<dbReference type="EMBL" id="RBVV01000034">
    <property type="protein sequence ID" value="RNJ57861.1"/>
    <property type="molecule type" value="Genomic_DNA"/>
</dbReference>
<keyword evidence="3" id="KW-1185">Reference proteome</keyword>
<organism evidence="2 3">
    <name type="scientific">Verticillium nonalfalfae</name>
    <dbReference type="NCBI Taxonomy" id="1051616"/>
    <lineage>
        <taxon>Eukaryota</taxon>
        <taxon>Fungi</taxon>
        <taxon>Dikarya</taxon>
        <taxon>Ascomycota</taxon>
        <taxon>Pezizomycotina</taxon>
        <taxon>Sordariomycetes</taxon>
        <taxon>Hypocreomycetidae</taxon>
        <taxon>Glomerellales</taxon>
        <taxon>Plectosphaerellaceae</taxon>
        <taxon>Verticillium</taxon>
    </lineage>
</organism>
<reference evidence="2 3" key="1">
    <citation type="submission" date="2018-10" db="EMBL/GenBank/DDBJ databases">
        <title>Genome sequence of Verticillium nonalfalfae VnAa140.</title>
        <authorList>
            <person name="Stajich J.E."/>
            <person name="Kasson M.T."/>
        </authorList>
    </citation>
    <scope>NUCLEOTIDE SEQUENCE [LARGE SCALE GENOMIC DNA]</scope>
    <source>
        <strain evidence="2 3">VnAa140</strain>
    </source>
</reference>
<evidence type="ECO:0000313" key="2">
    <source>
        <dbReference type="EMBL" id="RNJ57861.1"/>
    </source>
</evidence>
<evidence type="ECO:0000259" key="1">
    <source>
        <dbReference type="Pfam" id="PF24564"/>
    </source>
</evidence>
<dbReference type="GeneID" id="39609192"/>
<dbReference type="PANTHER" id="PTHR36681:SF3">
    <property type="entry name" value="NUCLEAR GTPASE, GERMINAL CENTER-ASSOCIATED, TANDEM DUPLICATE 3"/>
    <property type="match status" value="1"/>
</dbReference>
<dbReference type="PANTHER" id="PTHR36681">
    <property type="entry name" value="NUCLEAR GTPASE, GERMINAL CENTER-ASSOCIATED, TANDEM DUPLICATE 3"/>
    <property type="match status" value="1"/>
</dbReference>
<name>A0A3M9YCC9_9PEZI</name>
<sequence length="362" mass="41274">MNLSGIPALRRHCIGLVADAQSREVLNYIQKDIPALISELDIWVQNGAGTLDAERRRAIREVVNAVEHGIQSALNKNSSRIRTISSLANATFESKVYKDQHIERWVEGAVQASRVWHGWAPMTYKMFCGNFGYHSTPKQAVQSWNHQAMHTMTLDLSTRWRDFKLQLEGYHARVLDTVNSVQADAVQKIDDELSEFPASIATVLGEVVSRRIQLLAEDIERHYTTLLEDLWILETNALTGIRTSIFGKAMESSYDQANADSGSGSDQRRKAVIRETLSRDMLFKDHMTQFRQGFRKHTSKWRVSLADALDHRLSELSVTFDMIRQDHAAREGDQDPQFRNRLATELSNSKTEMRRINAMVGF</sequence>
<dbReference type="Pfam" id="PF24564">
    <property type="entry name" value="DUF7605"/>
    <property type="match status" value="1"/>
</dbReference>
<dbReference type="RefSeq" id="XP_028496019.1">
    <property type="nucleotide sequence ID" value="XM_028639654.1"/>
</dbReference>
<comment type="caution">
    <text evidence="2">The sequence shown here is derived from an EMBL/GenBank/DDBJ whole genome shotgun (WGS) entry which is preliminary data.</text>
</comment>
<dbReference type="STRING" id="1051616.A0A3M9YCC9"/>
<protein>
    <recommendedName>
        <fullName evidence="1">DUF7605 domain-containing protein</fullName>
    </recommendedName>
</protein>
<dbReference type="InterPro" id="IPR056024">
    <property type="entry name" value="DUF7605"/>
</dbReference>
<evidence type="ECO:0000313" key="3">
    <source>
        <dbReference type="Proteomes" id="UP000267145"/>
    </source>
</evidence>
<dbReference type="Proteomes" id="UP000267145">
    <property type="component" value="Unassembled WGS sequence"/>
</dbReference>
<dbReference type="AlphaFoldDB" id="A0A3M9YCC9"/>
<gene>
    <name evidence="2" type="ORF">D7B24_005503</name>
</gene>